<dbReference type="AlphaFoldDB" id="A0A3B0T6V6"/>
<dbReference type="GO" id="GO:0004134">
    <property type="term" value="F:4-alpha-glucanotransferase activity"/>
    <property type="evidence" value="ECO:0007669"/>
    <property type="project" value="UniProtKB-EC"/>
</dbReference>
<evidence type="ECO:0000256" key="7">
    <source>
        <dbReference type="ARBA" id="ARBA00031423"/>
    </source>
</evidence>
<keyword evidence="5 9" id="KW-0808">Transferase</keyword>
<comment type="similarity">
    <text evidence="2">Belongs to the disproportionating enzyme family.</text>
</comment>
<evidence type="ECO:0000256" key="2">
    <source>
        <dbReference type="ARBA" id="ARBA00005684"/>
    </source>
</evidence>
<evidence type="ECO:0000256" key="3">
    <source>
        <dbReference type="ARBA" id="ARBA00012560"/>
    </source>
</evidence>
<accession>A0A3B0T6V6</accession>
<gene>
    <name evidence="9" type="ORF">MNBD_ACTINO01-2207</name>
</gene>
<proteinExistence type="inferred from homology"/>
<dbReference type="Gene3D" id="3.20.20.80">
    <property type="entry name" value="Glycosidases"/>
    <property type="match status" value="1"/>
</dbReference>
<reference evidence="9" key="1">
    <citation type="submission" date="2018-06" db="EMBL/GenBank/DDBJ databases">
        <authorList>
            <person name="Zhirakovskaya E."/>
        </authorList>
    </citation>
    <scope>NUCLEOTIDE SEQUENCE</scope>
</reference>
<dbReference type="InterPro" id="IPR003385">
    <property type="entry name" value="Glyco_hydro_77"/>
</dbReference>
<evidence type="ECO:0000256" key="8">
    <source>
        <dbReference type="ARBA" id="ARBA00031501"/>
    </source>
</evidence>
<keyword evidence="4 9" id="KW-0328">Glycosyltransferase</keyword>
<comment type="catalytic activity">
    <reaction evidence="1">
        <text>Transfers a segment of a (1-&gt;4)-alpha-D-glucan to a new position in an acceptor, which may be glucose or a (1-&gt;4)-alpha-D-glucan.</text>
        <dbReference type="EC" id="2.4.1.25"/>
    </reaction>
</comment>
<dbReference type="EC" id="2.4.1.25" evidence="3"/>
<evidence type="ECO:0000256" key="1">
    <source>
        <dbReference type="ARBA" id="ARBA00000439"/>
    </source>
</evidence>
<dbReference type="EMBL" id="UOEI01000569">
    <property type="protein sequence ID" value="VAW08059.1"/>
    <property type="molecule type" value="Genomic_DNA"/>
</dbReference>
<evidence type="ECO:0000256" key="4">
    <source>
        <dbReference type="ARBA" id="ARBA00022676"/>
    </source>
</evidence>
<dbReference type="Pfam" id="PF02446">
    <property type="entry name" value="Glyco_hydro_77"/>
    <property type="match status" value="1"/>
</dbReference>
<name>A0A3B0T6V6_9ZZZZ</name>
<evidence type="ECO:0000256" key="6">
    <source>
        <dbReference type="ARBA" id="ARBA00023277"/>
    </source>
</evidence>
<dbReference type="PANTHER" id="PTHR32438:SF5">
    <property type="entry name" value="4-ALPHA-GLUCANOTRANSFERASE DPE1, CHLOROPLASTIC_AMYLOPLASTIC"/>
    <property type="match status" value="1"/>
</dbReference>
<evidence type="ECO:0000256" key="5">
    <source>
        <dbReference type="ARBA" id="ARBA00022679"/>
    </source>
</evidence>
<dbReference type="InterPro" id="IPR017853">
    <property type="entry name" value="GH"/>
</dbReference>
<evidence type="ECO:0000313" key="9">
    <source>
        <dbReference type="EMBL" id="VAW08059.1"/>
    </source>
</evidence>
<dbReference type="PANTHER" id="PTHR32438">
    <property type="entry name" value="4-ALPHA-GLUCANOTRANSFERASE DPE1, CHLOROPLASTIC/AMYLOPLASTIC"/>
    <property type="match status" value="1"/>
</dbReference>
<organism evidence="9">
    <name type="scientific">hydrothermal vent metagenome</name>
    <dbReference type="NCBI Taxonomy" id="652676"/>
    <lineage>
        <taxon>unclassified sequences</taxon>
        <taxon>metagenomes</taxon>
        <taxon>ecological metagenomes</taxon>
    </lineage>
</organism>
<protein>
    <recommendedName>
        <fullName evidence="3">4-alpha-glucanotransferase</fullName>
        <ecNumber evidence="3">2.4.1.25</ecNumber>
    </recommendedName>
    <alternativeName>
        <fullName evidence="7">Amylomaltase</fullName>
    </alternativeName>
    <alternativeName>
        <fullName evidence="8">Disproportionating enzyme</fullName>
    </alternativeName>
</protein>
<dbReference type="SUPFAM" id="SSF51445">
    <property type="entry name" value="(Trans)glycosidases"/>
    <property type="match status" value="1"/>
</dbReference>
<sequence>MLASFPDVASPYSPASRRAWNEVFADLTALEGWSEPPPVPGSTIRGSTVDYEATGATVRTHLARYAAHVSGVPYLRDQVDTFVRAEPEIRRYASFRALTDLHGHNWRAWPASMLPDAERVAYHETVQWVMRTQLTQLSDTLRGNDQHLYLDLPTGSHSDGYDVWDAPELFAPASLGAPPDTMFDGGQDWGLPAPIPTQARASGYADFRKAVRHQLGVARLLRIDHVMALHRAWWVPHGMSAHEGAYVLQAADEMFAIVCIESSLARSGVVGENLGTVPNEIRDRMAKHRIAGIVMASPDVASPPPTDLVALSSHDTPTFVSWWDGEDIDDLIDLGVFDEARAATDRATRAEAIDRLRRYFGTGDAFETMEALHRWMAGSGAAIALINLDDLLGEHRRQNVPGTYDERPNWRLRHDRTVEQLQRDATLIHTLSELSGLRMG</sequence>
<keyword evidence="6" id="KW-0119">Carbohydrate metabolism</keyword>
<dbReference type="GO" id="GO:0005975">
    <property type="term" value="P:carbohydrate metabolic process"/>
    <property type="evidence" value="ECO:0007669"/>
    <property type="project" value="InterPro"/>
</dbReference>